<dbReference type="InterPro" id="IPR012020">
    <property type="entry name" value="ABHD4"/>
</dbReference>
<dbReference type="EMBL" id="PTIY01000008">
    <property type="protein sequence ID" value="PPK70783.1"/>
    <property type="molecule type" value="Genomic_DNA"/>
</dbReference>
<protein>
    <recommendedName>
        <fullName evidence="5">AB hydrolase-1 domain-containing protein</fullName>
    </recommendedName>
</protein>
<dbReference type="Pfam" id="PF00561">
    <property type="entry name" value="Abhydrolase_1"/>
    <property type="match status" value="1"/>
</dbReference>
<dbReference type="GO" id="GO:0047372">
    <property type="term" value="F:monoacylglycerol lipase activity"/>
    <property type="evidence" value="ECO:0007669"/>
    <property type="project" value="TreeGrafter"/>
</dbReference>
<dbReference type="NCBIfam" id="NF008218">
    <property type="entry name" value="PRK10985.1"/>
    <property type="match status" value="1"/>
</dbReference>
<keyword evidence="7" id="KW-1185">Reference proteome</keyword>
<dbReference type="InterPro" id="IPR000952">
    <property type="entry name" value="AB_hydrolase_4_CS"/>
</dbReference>
<dbReference type="InterPro" id="IPR029058">
    <property type="entry name" value="AB_hydrolase_fold"/>
</dbReference>
<dbReference type="GO" id="GO:0034338">
    <property type="term" value="F:short-chain carboxylesterase activity"/>
    <property type="evidence" value="ECO:0007669"/>
    <property type="project" value="TreeGrafter"/>
</dbReference>
<feature type="active site" description="Charge relay system" evidence="4">
    <location>
        <position position="139"/>
    </location>
</feature>
<dbReference type="AlphaFoldDB" id="A0A2S6GZY3"/>
<dbReference type="PANTHER" id="PTHR10794:SF94">
    <property type="entry name" value="ESTERASE YHET-RELATED"/>
    <property type="match status" value="1"/>
</dbReference>
<sequence length="331" mass="37672">MRIKTTFKPAWWLRNRHLQTIYPSLFRKAPNPPDYRRERLETPDHDFIDIDYCGTGKQPLVMLVHGLTGSSQSGYIKGLQSVLLKHGFRSAALNFRGCSGSSNNRARSYHSGETEDIQFLYQTLRRREPDTPLAVVGFSLGGNVVLKWLGEQGSRLNLFAAVAVSVPLVLGVCATKLDKGFSRLYRGVLLDELKAYMHNKLQHLDSTGQTQEAMKVRELGDLSAIGSFWQYDDRVVAKLHGFDDVHDYYRRSSSRQYLKSIAVPTLVIQAVDDPFMTREVLPGPDEVSPRVQLEFTEHGGHVGFISGLIPFRPEYWLERRIPEFLLRHRVA</sequence>
<comment type="similarity">
    <text evidence="1">Belongs to the AB hydrolase superfamily. AB hydrolase 4 family.</text>
</comment>
<evidence type="ECO:0000256" key="4">
    <source>
        <dbReference type="PIRSR" id="PIRSR005211-1"/>
    </source>
</evidence>
<gene>
    <name evidence="6" type="ORF">B0F88_108138</name>
</gene>
<feature type="active site" description="Charge relay system" evidence="4">
    <location>
        <position position="301"/>
    </location>
</feature>
<keyword evidence="2" id="KW-0719">Serine esterase</keyword>
<feature type="domain" description="AB hydrolase-1" evidence="5">
    <location>
        <begin position="59"/>
        <end position="307"/>
    </location>
</feature>
<comment type="caution">
    <text evidence="6">The sequence shown here is derived from an EMBL/GenBank/DDBJ whole genome shotgun (WGS) entry which is preliminary data.</text>
</comment>
<dbReference type="PIRSF" id="PIRSF005211">
    <property type="entry name" value="Ab_hydro_YheT"/>
    <property type="match status" value="1"/>
</dbReference>
<dbReference type="InterPro" id="IPR050960">
    <property type="entry name" value="AB_hydrolase_4_sf"/>
</dbReference>
<name>A0A2S6GZY3_9GAMM</name>
<proteinExistence type="inferred from homology"/>
<evidence type="ECO:0000313" key="7">
    <source>
        <dbReference type="Proteomes" id="UP000238071"/>
    </source>
</evidence>
<accession>A0A2S6GZY3</accession>
<dbReference type="Gene3D" id="3.40.50.1820">
    <property type="entry name" value="alpha/beta hydrolase"/>
    <property type="match status" value="1"/>
</dbReference>
<keyword evidence="3" id="KW-0378">Hydrolase</keyword>
<feature type="active site" description="Charge relay system" evidence="4">
    <location>
        <position position="273"/>
    </location>
</feature>
<dbReference type="PANTHER" id="PTHR10794">
    <property type="entry name" value="ABHYDROLASE DOMAIN-CONTAINING PROTEIN"/>
    <property type="match status" value="1"/>
</dbReference>
<evidence type="ECO:0000259" key="5">
    <source>
        <dbReference type="Pfam" id="PF00561"/>
    </source>
</evidence>
<dbReference type="InterPro" id="IPR000073">
    <property type="entry name" value="AB_hydrolase_1"/>
</dbReference>
<evidence type="ECO:0000313" key="6">
    <source>
        <dbReference type="EMBL" id="PPK70783.1"/>
    </source>
</evidence>
<evidence type="ECO:0000256" key="1">
    <source>
        <dbReference type="ARBA" id="ARBA00010884"/>
    </source>
</evidence>
<evidence type="ECO:0000256" key="3">
    <source>
        <dbReference type="ARBA" id="ARBA00022801"/>
    </source>
</evidence>
<dbReference type="Proteomes" id="UP000238071">
    <property type="component" value="Unassembled WGS sequence"/>
</dbReference>
<dbReference type="SUPFAM" id="SSF53474">
    <property type="entry name" value="alpha/beta-Hydrolases"/>
    <property type="match status" value="1"/>
</dbReference>
<dbReference type="OrthoDB" id="332676at2"/>
<evidence type="ECO:0000256" key="2">
    <source>
        <dbReference type="ARBA" id="ARBA00022487"/>
    </source>
</evidence>
<reference evidence="6 7" key="1">
    <citation type="submission" date="2018-02" db="EMBL/GenBank/DDBJ databases">
        <title>Subsurface microbial communities from deep shales in Ohio and West Virginia, USA.</title>
        <authorList>
            <person name="Wrighton K."/>
        </authorList>
    </citation>
    <scope>NUCLEOTIDE SEQUENCE [LARGE SCALE GENOMIC DNA]</scope>
    <source>
        <strain evidence="6 7">OWC-G53F</strain>
    </source>
</reference>
<organism evidence="6 7">
    <name type="scientific">Methylobacter tundripaludum</name>
    <dbReference type="NCBI Taxonomy" id="173365"/>
    <lineage>
        <taxon>Bacteria</taxon>
        <taxon>Pseudomonadati</taxon>
        <taxon>Pseudomonadota</taxon>
        <taxon>Gammaproteobacteria</taxon>
        <taxon>Methylococcales</taxon>
        <taxon>Methylococcaceae</taxon>
        <taxon>Methylobacter</taxon>
    </lineage>
</organism>
<dbReference type="PROSITE" id="PS01133">
    <property type="entry name" value="UPF0017"/>
    <property type="match status" value="1"/>
</dbReference>
<dbReference type="RefSeq" id="WP_104424046.1">
    <property type="nucleotide sequence ID" value="NZ_PTIY01000008.1"/>
</dbReference>